<keyword evidence="3" id="KW-0349">Heme</keyword>
<dbReference type="Pfam" id="PF00067">
    <property type="entry name" value="p450"/>
    <property type="match status" value="1"/>
</dbReference>
<evidence type="ECO:0000256" key="5">
    <source>
        <dbReference type="ARBA" id="ARBA00023002"/>
    </source>
</evidence>
<dbReference type="AlphaFoldDB" id="A0A4R1HT74"/>
<comment type="similarity">
    <text evidence="2">Belongs to the cytochrome P450 family.</text>
</comment>
<evidence type="ECO:0000256" key="1">
    <source>
        <dbReference type="ARBA" id="ARBA00001971"/>
    </source>
</evidence>
<keyword evidence="4" id="KW-0479">Metal-binding</keyword>
<evidence type="ECO:0000256" key="7">
    <source>
        <dbReference type="ARBA" id="ARBA00023033"/>
    </source>
</evidence>
<gene>
    <name evidence="8" type="ORF">EV378_0276</name>
</gene>
<dbReference type="Proteomes" id="UP000295560">
    <property type="component" value="Unassembled WGS sequence"/>
</dbReference>
<proteinExistence type="inferred from homology"/>
<keyword evidence="9" id="KW-1185">Reference proteome</keyword>
<comment type="caution">
    <text evidence="8">The sequence shown here is derived from an EMBL/GenBank/DDBJ whole genome shotgun (WGS) entry which is preliminary data.</text>
</comment>
<dbReference type="EMBL" id="SMFZ01000001">
    <property type="protein sequence ID" value="TCK24503.1"/>
    <property type="molecule type" value="Genomic_DNA"/>
</dbReference>
<keyword evidence="5" id="KW-0560">Oxidoreductase</keyword>
<dbReference type="GO" id="GO:0005506">
    <property type="term" value="F:iron ion binding"/>
    <property type="evidence" value="ECO:0007669"/>
    <property type="project" value="InterPro"/>
</dbReference>
<name>A0A4R1HT74_PSEEN</name>
<dbReference type="GO" id="GO:0016705">
    <property type="term" value="F:oxidoreductase activity, acting on paired donors, with incorporation or reduction of molecular oxygen"/>
    <property type="evidence" value="ECO:0007669"/>
    <property type="project" value="InterPro"/>
</dbReference>
<dbReference type="GO" id="GO:0020037">
    <property type="term" value="F:heme binding"/>
    <property type="evidence" value="ECO:0007669"/>
    <property type="project" value="InterPro"/>
</dbReference>
<dbReference type="InterPro" id="IPR001128">
    <property type="entry name" value="Cyt_P450"/>
</dbReference>
<dbReference type="PRINTS" id="PR00359">
    <property type="entry name" value="BP450"/>
</dbReference>
<keyword evidence="7 8" id="KW-0503">Monooxygenase</keyword>
<evidence type="ECO:0000256" key="4">
    <source>
        <dbReference type="ARBA" id="ARBA00022723"/>
    </source>
</evidence>
<sequence length="398" mass="43271">MTLTTPPTADTDVPSLAGEPQSVLKLSPLLADLQRRAPVCRVRTPAGDQAWLVTRHDQLKELLHDERLARAHADPPNAPRYVDNPFLDLLVTDDVDAAREQHRQMRRLLTPQFSARRVLNLEPVVQGIAEQCLERFAAAGSPADLHGGFSMPFSLTVLCALIGIPPADQMRLVEVLSAMGEMDPDRVRETQSGLFGLLGDVARRKRTEPGDDVISRLTEQMPDDQIGPIASGLLFAGLDSVASHVDLGVVLFANHRDQLEAALADEKAMRGGVEEILRSAKAGGSVLPRYATADVPVGDVVIGTGDLVLLDFTLVNFDTGVFDEPEVFDIARPSNPHLTFGHGMWHCIGAPLARMQLRIAYTLLFTQLPGLAPTKPVDELQVHSDKLSAGLTELPVTW</sequence>
<reference evidence="8 9" key="1">
    <citation type="submission" date="2019-03" db="EMBL/GenBank/DDBJ databases">
        <title>Sequencing the genomes of 1000 actinobacteria strains.</title>
        <authorList>
            <person name="Klenk H.-P."/>
        </authorList>
    </citation>
    <scope>NUCLEOTIDE SEQUENCE [LARGE SCALE GENOMIC DNA]</scope>
    <source>
        <strain evidence="8 9">DSM 44969</strain>
    </source>
</reference>
<dbReference type="CDD" id="cd11031">
    <property type="entry name" value="Cyp158A-like"/>
    <property type="match status" value="1"/>
</dbReference>
<dbReference type="Gene3D" id="1.10.630.10">
    <property type="entry name" value="Cytochrome P450"/>
    <property type="match status" value="1"/>
</dbReference>
<evidence type="ECO:0000313" key="8">
    <source>
        <dbReference type="EMBL" id="TCK24503.1"/>
    </source>
</evidence>
<evidence type="ECO:0000256" key="3">
    <source>
        <dbReference type="ARBA" id="ARBA00022617"/>
    </source>
</evidence>
<organism evidence="8 9">
    <name type="scientific">Pseudonocardia endophytica</name>
    <dbReference type="NCBI Taxonomy" id="401976"/>
    <lineage>
        <taxon>Bacteria</taxon>
        <taxon>Bacillati</taxon>
        <taxon>Actinomycetota</taxon>
        <taxon>Actinomycetes</taxon>
        <taxon>Pseudonocardiales</taxon>
        <taxon>Pseudonocardiaceae</taxon>
        <taxon>Pseudonocardia</taxon>
    </lineage>
</organism>
<accession>A0A4R1HT74</accession>
<dbReference type="FunFam" id="1.10.630.10:FF:000018">
    <property type="entry name" value="Cytochrome P450 monooxygenase"/>
    <property type="match status" value="1"/>
</dbReference>
<evidence type="ECO:0000256" key="2">
    <source>
        <dbReference type="ARBA" id="ARBA00010617"/>
    </source>
</evidence>
<dbReference type="RefSeq" id="WP_132420943.1">
    <property type="nucleotide sequence ID" value="NZ_SMFZ01000001.1"/>
</dbReference>
<dbReference type="PANTHER" id="PTHR46696:SF5">
    <property type="entry name" value="CYTOCHROME P450 BJ-1"/>
    <property type="match status" value="1"/>
</dbReference>
<evidence type="ECO:0000313" key="9">
    <source>
        <dbReference type="Proteomes" id="UP000295560"/>
    </source>
</evidence>
<protein>
    <submittedName>
        <fullName evidence="8">Cytochrome P450 monooxygenase</fullName>
    </submittedName>
</protein>
<dbReference type="OrthoDB" id="3804058at2"/>
<dbReference type="InterPro" id="IPR036396">
    <property type="entry name" value="Cyt_P450_sf"/>
</dbReference>
<comment type="cofactor">
    <cofactor evidence="1">
        <name>heme</name>
        <dbReference type="ChEBI" id="CHEBI:30413"/>
    </cofactor>
</comment>
<dbReference type="SUPFAM" id="SSF48264">
    <property type="entry name" value="Cytochrome P450"/>
    <property type="match status" value="1"/>
</dbReference>
<evidence type="ECO:0000256" key="6">
    <source>
        <dbReference type="ARBA" id="ARBA00023004"/>
    </source>
</evidence>
<keyword evidence="6" id="KW-0408">Iron</keyword>
<dbReference type="InterPro" id="IPR002397">
    <property type="entry name" value="Cyt_P450_B"/>
</dbReference>
<dbReference type="PANTHER" id="PTHR46696">
    <property type="entry name" value="P450, PUTATIVE (EUROFUNG)-RELATED"/>
    <property type="match status" value="1"/>
</dbReference>
<dbReference type="GO" id="GO:0004497">
    <property type="term" value="F:monooxygenase activity"/>
    <property type="evidence" value="ECO:0007669"/>
    <property type="project" value="UniProtKB-KW"/>
</dbReference>